<gene>
    <name evidence="8" type="primary">rnfA</name>
    <name evidence="9" type="ORF">DRJ00_01000</name>
</gene>
<keyword evidence="5 8" id="KW-0249">Electron transport</keyword>
<evidence type="ECO:0000313" key="10">
    <source>
        <dbReference type="Proteomes" id="UP000279422"/>
    </source>
</evidence>
<dbReference type="NCBIfam" id="TIGR01943">
    <property type="entry name" value="rnfA"/>
    <property type="match status" value="1"/>
</dbReference>
<reference evidence="9 10" key="1">
    <citation type="submission" date="2018-06" db="EMBL/GenBank/DDBJ databases">
        <title>Extensive metabolic versatility and redundancy in microbially diverse, dynamic hydrothermal sediments.</title>
        <authorList>
            <person name="Dombrowski N."/>
            <person name="Teske A."/>
            <person name="Baker B.J."/>
        </authorList>
    </citation>
    <scope>NUCLEOTIDE SEQUENCE [LARGE SCALE GENOMIC DNA]</scope>
    <source>
        <strain evidence="9">B47_G16</strain>
    </source>
</reference>
<proteinExistence type="inferred from homology"/>
<protein>
    <recommendedName>
        <fullName evidence="8">Ion-translocating oxidoreductase complex subunit A</fullName>
        <ecNumber evidence="8">7.-.-.-</ecNumber>
    </recommendedName>
    <alternativeName>
        <fullName evidence="8">Rnf electron transport complex subunit A</fullName>
    </alternativeName>
</protein>
<feature type="transmembrane region" description="Helical" evidence="8">
    <location>
        <begin position="43"/>
        <end position="65"/>
    </location>
</feature>
<keyword evidence="6 8" id="KW-1133">Transmembrane helix</keyword>
<feature type="transmembrane region" description="Helical" evidence="8">
    <location>
        <begin position="6"/>
        <end position="31"/>
    </location>
</feature>
<comment type="function">
    <text evidence="8">Part of a membrane-bound complex that couples electron transfer with translocation of ions across the membrane.</text>
</comment>
<organism evidence="9 10">
    <name type="scientific">Aerophobetes bacterium</name>
    <dbReference type="NCBI Taxonomy" id="2030807"/>
    <lineage>
        <taxon>Bacteria</taxon>
        <taxon>Candidatus Aerophobota</taxon>
    </lineage>
</organism>
<feature type="transmembrane region" description="Helical" evidence="8">
    <location>
        <begin position="134"/>
        <end position="154"/>
    </location>
</feature>
<name>A0A497E5P6_UNCAE</name>
<dbReference type="GO" id="GO:0005886">
    <property type="term" value="C:plasma membrane"/>
    <property type="evidence" value="ECO:0007669"/>
    <property type="project" value="UniProtKB-SubCell"/>
</dbReference>
<dbReference type="PANTHER" id="PTHR30335:SF0">
    <property type="entry name" value="ION-TRANSLOCATING OXIDOREDUCTASE COMPLEX SUBUNIT A"/>
    <property type="match status" value="1"/>
</dbReference>
<dbReference type="InterPro" id="IPR050133">
    <property type="entry name" value="NqrDE/RnfAE_oxidrdctase"/>
</dbReference>
<accession>A0A497E5P6</accession>
<feature type="transmembrane region" description="Helical" evidence="8">
    <location>
        <begin position="71"/>
        <end position="92"/>
    </location>
</feature>
<dbReference type="InterPro" id="IPR003667">
    <property type="entry name" value="NqrDE/RnfAE"/>
</dbReference>
<evidence type="ECO:0000256" key="1">
    <source>
        <dbReference type="ARBA" id="ARBA00004127"/>
    </source>
</evidence>
<comment type="caution">
    <text evidence="9">The sequence shown here is derived from an EMBL/GenBank/DDBJ whole genome shotgun (WGS) entry which is preliminary data.</text>
</comment>
<evidence type="ECO:0000256" key="3">
    <source>
        <dbReference type="ARBA" id="ARBA00022692"/>
    </source>
</evidence>
<dbReference type="PANTHER" id="PTHR30335">
    <property type="entry name" value="INTEGRAL MEMBRANE PROTEIN OF SOXR-REDUCING COMPLEX"/>
    <property type="match status" value="1"/>
</dbReference>
<dbReference type="PIRSF" id="PIRSF006102">
    <property type="entry name" value="NQR_DE"/>
    <property type="match status" value="1"/>
</dbReference>
<keyword evidence="4 8" id="KW-1278">Translocase</keyword>
<evidence type="ECO:0000256" key="8">
    <source>
        <dbReference type="HAMAP-Rule" id="MF_00459"/>
    </source>
</evidence>
<dbReference type="EMBL" id="QMPZ01000006">
    <property type="protein sequence ID" value="RLE10550.1"/>
    <property type="molecule type" value="Genomic_DNA"/>
</dbReference>
<evidence type="ECO:0000313" key="9">
    <source>
        <dbReference type="EMBL" id="RLE10550.1"/>
    </source>
</evidence>
<keyword evidence="2 8" id="KW-0813">Transport</keyword>
<comment type="similarity">
    <text evidence="8">Belongs to the NqrDE/RnfAE family.</text>
</comment>
<keyword evidence="8" id="KW-1003">Cell membrane</keyword>
<comment type="subcellular location">
    <subcellularLocation>
        <location evidence="8">Cell membrane</location>
        <topology evidence="8">Multi-pass membrane protein</topology>
    </subcellularLocation>
    <subcellularLocation>
        <location evidence="1">Endomembrane system</location>
        <topology evidence="1">Multi-pass membrane protein</topology>
    </subcellularLocation>
</comment>
<dbReference type="GO" id="GO:0012505">
    <property type="term" value="C:endomembrane system"/>
    <property type="evidence" value="ECO:0007669"/>
    <property type="project" value="UniProtKB-SubCell"/>
</dbReference>
<feature type="transmembrane region" description="Helical" evidence="8">
    <location>
        <begin position="99"/>
        <end position="122"/>
    </location>
</feature>
<evidence type="ECO:0000256" key="6">
    <source>
        <dbReference type="ARBA" id="ARBA00022989"/>
    </source>
</evidence>
<sequence length="191" mass="20683">MNGLVSIFITMALINNFILSKFLGLCPFFGVSKRLGNAVSMGIAVIIVMFFASIATWALYSYILVPFHIEYMQIVLYILVIASLVQIIEMAIRRTNIALYNALGIYLPLITTNCAVLGIALINTQENYSLIETMISSLGAGAGFTLALIIMSGIREKLELCKAPRSLRGLPIAFVTAALLGLAFFAFGGMG</sequence>
<dbReference type="GO" id="GO:0022900">
    <property type="term" value="P:electron transport chain"/>
    <property type="evidence" value="ECO:0007669"/>
    <property type="project" value="UniProtKB-UniRule"/>
</dbReference>
<dbReference type="EC" id="7.-.-.-" evidence="8"/>
<dbReference type="HAMAP" id="MF_00459">
    <property type="entry name" value="RsxA_RnfA"/>
    <property type="match status" value="1"/>
</dbReference>
<dbReference type="Proteomes" id="UP000279422">
    <property type="component" value="Unassembled WGS sequence"/>
</dbReference>
<evidence type="ECO:0000256" key="7">
    <source>
        <dbReference type="ARBA" id="ARBA00023136"/>
    </source>
</evidence>
<dbReference type="AlphaFoldDB" id="A0A497E5P6"/>
<evidence type="ECO:0000256" key="2">
    <source>
        <dbReference type="ARBA" id="ARBA00022448"/>
    </source>
</evidence>
<feature type="transmembrane region" description="Helical" evidence="8">
    <location>
        <begin position="166"/>
        <end position="187"/>
    </location>
</feature>
<evidence type="ECO:0000256" key="4">
    <source>
        <dbReference type="ARBA" id="ARBA00022967"/>
    </source>
</evidence>
<comment type="subunit">
    <text evidence="8">The complex is composed of six subunits: RnfA, RnfB, RnfC, RnfD, RnfE and RnfG.</text>
</comment>
<evidence type="ECO:0000256" key="5">
    <source>
        <dbReference type="ARBA" id="ARBA00022982"/>
    </source>
</evidence>
<keyword evidence="3 8" id="KW-0812">Transmembrane</keyword>
<dbReference type="InterPro" id="IPR011293">
    <property type="entry name" value="Ion_transpt_RnfA/RsxA"/>
</dbReference>
<keyword evidence="7 8" id="KW-0472">Membrane</keyword>
<dbReference type="Pfam" id="PF02508">
    <property type="entry name" value="Rnf-Nqr"/>
    <property type="match status" value="1"/>
</dbReference>